<reference evidence="2 3" key="1">
    <citation type="submission" date="2022-10" db="EMBL/GenBank/DDBJ databases">
        <title>Luteolibacter flavescens strain MCCC 1K03193, whole genome shotgun sequencing project.</title>
        <authorList>
            <person name="Zhao G."/>
            <person name="Shen L."/>
        </authorList>
    </citation>
    <scope>NUCLEOTIDE SEQUENCE [LARGE SCALE GENOMIC DNA]</scope>
    <source>
        <strain evidence="2 3">MCCC 1K03193</strain>
    </source>
</reference>
<evidence type="ECO:0000313" key="2">
    <source>
        <dbReference type="EMBL" id="MCW1884930.1"/>
    </source>
</evidence>
<proteinExistence type="predicted"/>
<organism evidence="2 3">
    <name type="scientific">Luteolibacter flavescens</name>
    <dbReference type="NCBI Taxonomy" id="1859460"/>
    <lineage>
        <taxon>Bacteria</taxon>
        <taxon>Pseudomonadati</taxon>
        <taxon>Verrucomicrobiota</taxon>
        <taxon>Verrucomicrobiia</taxon>
        <taxon>Verrucomicrobiales</taxon>
        <taxon>Verrucomicrobiaceae</taxon>
        <taxon>Luteolibacter</taxon>
    </lineage>
</organism>
<evidence type="ECO:0000256" key="1">
    <source>
        <dbReference type="SAM" id="MobiDB-lite"/>
    </source>
</evidence>
<dbReference type="Proteomes" id="UP001207930">
    <property type="component" value="Unassembled WGS sequence"/>
</dbReference>
<sequence>MLRIQPGHALLYAASLGLLVFGNRDLWEKIREEKRTKEATRKQAEEARIASSEPFETQVLVRNPATGDLRNPHTYFRTMHVGRVNFKALRPARTSGTETNDDENASDTF</sequence>
<feature type="compositionally biased region" description="Acidic residues" evidence="1">
    <location>
        <begin position="99"/>
        <end position="109"/>
    </location>
</feature>
<keyword evidence="3" id="KW-1185">Reference proteome</keyword>
<protein>
    <submittedName>
        <fullName evidence="2">Uncharacterized protein</fullName>
    </submittedName>
</protein>
<gene>
    <name evidence="2" type="ORF">OKA04_09340</name>
</gene>
<evidence type="ECO:0000313" key="3">
    <source>
        <dbReference type="Proteomes" id="UP001207930"/>
    </source>
</evidence>
<dbReference type="EMBL" id="JAPDDS010000004">
    <property type="protein sequence ID" value="MCW1884930.1"/>
    <property type="molecule type" value="Genomic_DNA"/>
</dbReference>
<comment type="caution">
    <text evidence="2">The sequence shown here is derived from an EMBL/GenBank/DDBJ whole genome shotgun (WGS) entry which is preliminary data.</text>
</comment>
<feature type="region of interest" description="Disordered" evidence="1">
    <location>
        <begin position="89"/>
        <end position="109"/>
    </location>
</feature>
<name>A0ABT3FMY3_9BACT</name>
<dbReference type="RefSeq" id="WP_264500887.1">
    <property type="nucleotide sequence ID" value="NZ_JAPDDS010000004.1"/>
</dbReference>
<accession>A0ABT3FMY3</accession>